<protein>
    <submittedName>
        <fullName evidence="7">Acetyltransferase (GNAT) domain-containing protein</fullName>
    </submittedName>
</protein>
<dbReference type="RefSeq" id="WP_092047518.1">
    <property type="nucleotide sequence ID" value="NZ_FOQD01000001.1"/>
</dbReference>
<dbReference type="OrthoDB" id="9793394at2"/>
<dbReference type="PANTHER" id="PTHR36449:SF1">
    <property type="entry name" value="ACETYLTRANSFERASE"/>
    <property type="match status" value="1"/>
</dbReference>
<organism evidence="7 8">
    <name type="scientific">Planctomicrobium piriforme</name>
    <dbReference type="NCBI Taxonomy" id="1576369"/>
    <lineage>
        <taxon>Bacteria</taxon>
        <taxon>Pseudomonadati</taxon>
        <taxon>Planctomycetota</taxon>
        <taxon>Planctomycetia</taxon>
        <taxon>Planctomycetales</taxon>
        <taxon>Planctomycetaceae</taxon>
        <taxon>Planctomicrobium</taxon>
    </lineage>
</organism>
<evidence type="ECO:0000256" key="5">
    <source>
        <dbReference type="ARBA" id="ARBA00049880"/>
    </source>
</evidence>
<gene>
    <name evidence="7" type="ORF">SAMN05421753_101441</name>
</gene>
<dbReference type="EMBL" id="FOQD01000001">
    <property type="protein sequence ID" value="SFH61375.1"/>
    <property type="molecule type" value="Genomic_DNA"/>
</dbReference>
<keyword evidence="3 7" id="KW-0808">Transferase</keyword>
<dbReference type="GO" id="GO:0016747">
    <property type="term" value="F:acyltransferase activity, transferring groups other than amino-acyl groups"/>
    <property type="evidence" value="ECO:0007669"/>
    <property type="project" value="InterPro"/>
</dbReference>
<dbReference type="Proteomes" id="UP000199518">
    <property type="component" value="Unassembled WGS sequence"/>
</dbReference>
<dbReference type="SUPFAM" id="SSF55729">
    <property type="entry name" value="Acyl-CoA N-acyltransferases (Nat)"/>
    <property type="match status" value="1"/>
</dbReference>
<comment type="catalytic activity">
    <reaction evidence="5">
        <text>glycyl-tRNA(Gly) + acetyl-CoA = N-acetylglycyl-tRNA(Gly) + CoA + H(+)</text>
        <dbReference type="Rhea" id="RHEA:81867"/>
        <dbReference type="Rhea" id="RHEA-COMP:9683"/>
        <dbReference type="Rhea" id="RHEA-COMP:19766"/>
        <dbReference type="ChEBI" id="CHEBI:15378"/>
        <dbReference type="ChEBI" id="CHEBI:57287"/>
        <dbReference type="ChEBI" id="CHEBI:57288"/>
        <dbReference type="ChEBI" id="CHEBI:78522"/>
        <dbReference type="ChEBI" id="CHEBI:232036"/>
    </reaction>
</comment>
<keyword evidence="8" id="KW-1185">Reference proteome</keyword>
<dbReference type="STRING" id="1576369.SAMN05421753_101441"/>
<evidence type="ECO:0000256" key="4">
    <source>
        <dbReference type="ARBA" id="ARBA00023315"/>
    </source>
</evidence>
<dbReference type="InterPro" id="IPR016181">
    <property type="entry name" value="Acyl_CoA_acyltransferase"/>
</dbReference>
<evidence type="ECO:0000313" key="7">
    <source>
        <dbReference type="EMBL" id="SFH61375.1"/>
    </source>
</evidence>
<evidence type="ECO:0000259" key="6">
    <source>
        <dbReference type="Pfam" id="PF13508"/>
    </source>
</evidence>
<dbReference type="Pfam" id="PF13508">
    <property type="entry name" value="Acetyltransf_7"/>
    <property type="match status" value="1"/>
</dbReference>
<evidence type="ECO:0000313" key="8">
    <source>
        <dbReference type="Proteomes" id="UP000199518"/>
    </source>
</evidence>
<accession>A0A1I3BGC5</accession>
<evidence type="ECO:0000256" key="1">
    <source>
        <dbReference type="ARBA" id="ARBA00022491"/>
    </source>
</evidence>
<evidence type="ECO:0000256" key="2">
    <source>
        <dbReference type="ARBA" id="ARBA00022649"/>
    </source>
</evidence>
<dbReference type="AlphaFoldDB" id="A0A1I3BGC5"/>
<keyword evidence="2" id="KW-1277">Toxin-antitoxin system</keyword>
<feature type="domain" description="N-acetyltransferase" evidence="6">
    <location>
        <begin position="79"/>
        <end position="150"/>
    </location>
</feature>
<dbReference type="CDD" id="cd04301">
    <property type="entry name" value="NAT_SF"/>
    <property type="match status" value="1"/>
</dbReference>
<sequence>MKVQSGRLQPPRAIQADDDLAGFDSGEPVLDEWLRKQSLQNEASGASRTYVVLESGTQRVVAYYSLATGAVLRANSPGGVRRNMPEPIPVMVLGRLAVDQQWQGHGLGQGLLRDAILRTLQAAEIAGIRALLVHALSDAAKKFYEHCGFQTSPIDPLTLMLRLSAAARLLSGK</sequence>
<name>A0A1I3BGC5_9PLAN</name>
<keyword evidence="1" id="KW-0678">Repressor</keyword>
<dbReference type="PANTHER" id="PTHR36449">
    <property type="entry name" value="ACETYLTRANSFERASE-RELATED"/>
    <property type="match status" value="1"/>
</dbReference>
<proteinExistence type="predicted"/>
<reference evidence="8" key="1">
    <citation type="submission" date="2016-10" db="EMBL/GenBank/DDBJ databases">
        <authorList>
            <person name="Varghese N."/>
            <person name="Submissions S."/>
        </authorList>
    </citation>
    <scope>NUCLEOTIDE SEQUENCE [LARGE SCALE GENOMIC DNA]</scope>
    <source>
        <strain evidence="8">DSM 26348</strain>
    </source>
</reference>
<dbReference type="InterPro" id="IPR000182">
    <property type="entry name" value="GNAT_dom"/>
</dbReference>
<evidence type="ECO:0000256" key="3">
    <source>
        <dbReference type="ARBA" id="ARBA00022679"/>
    </source>
</evidence>
<dbReference type="Gene3D" id="3.40.630.30">
    <property type="match status" value="1"/>
</dbReference>
<keyword evidence="4" id="KW-0012">Acyltransferase</keyword>